<name>A0A2Z7A9C7_9LAMI</name>
<dbReference type="OrthoDB" id="1733307at2759"/>
<proteinExistence type="predicted"/>
<dbReference type="Proteomes" id="UP000250235">
    <property type="component" value="Unassembled WGS sequence"/>
</dbReference>
<evidence type="ECO:0000313" key="2">
    <source>
        <dbReference type="Proteomes" id="UP000250235"/>
    </source>
</evidence>
<gene>
    <name evidence="1" type="ORF">F511_32211</name>
</gene>
<keyword evidence="2" id="KW-1185">Reference proteome</keyword>
<reference evidence="1 2" key="1">
    <citation type="journal article" date="2015" name="Proc. Natl. Acad. Sci. U.S.A.">
        <title>The resurrection genome of Boea hygrometrica: A blueprint for survival of dehydration.</title>
        <authorList>
            <person name="Xiao L."/>
            <person name="Yang G."/>
            <person name="Zhang L."/>
            <person name="Yang X."/>
            <person name="Zhao S."/>
            <person name="Ji Z."/>
            <person name="Zhou Q."/>
            <person name="Hu M."/>
            <person name="Wang Y."/>
            <person name="Chen M."/>
            <person name="Xu Y."/>
            <person name="Jin H."/>
            <person name="Xiao X."/>
            <person name="Hu G."/>
            <person name="Bao F."/>
            <person name="Hu Y."/>
            <person name="Wan P."/>
            <person name="Li L."/>
            <person name="Deng X."/>
            <person name="Kuang T."/>
            <person name="Xiang C."/>
            <person name="Zhu J.K."/>
            <person name="Oliver M.J."/>
            <person name="He Y."/>
        </authorList>
    </citation>
    <scope>NUCLEOTIDE SEQUENCE [LARGE SCALE GENOMIC DNA]</scope>
    <source>
        <strain evidence="2">cv. XS01</strain>
    </source>
</reference>
<dbReference type="EMBL" id="KV017479">
    <property type="protein sequence ID" value="KZV18290.1"/>
    <property type="molecule type" value="Genomic_DNA"/>
</dbReference>
<accession>A0A2Z7A9C7</accession>
<organism evidence="1 2">
    <name type="scientific">Dorcoceras hygrometricum</name>
    <dbReference type="NCBI Taxonomy" id="472368"/>
    <lineage>
        <taxon>Eukaryota</taxon>
        <taxon>Viridiplantae</taxon>
        <taxon>Streptophyta</taxon>
        <taxon>Embryophyta</taxon>
        <taxon>Tracheophyta</taxon>
        <taxon>Spermatophyta</taxon>
        <taxon>Magnoliopsida</taxon>
        <taxon>eudicotyledons</taxon>
        <taxon>Gunneridae</taxon>
        <taxon>Pentapetalae</taxon>
        <taxon>asterids</taxon>
        <taxon>lamiids</taxon>
        <taxon>Lamiales</taxon>
        <taxon>Gesneriaceae</taxon>
        <taxon>Didymocarpoideae</taxon>
        <taxon>Trichosporeae</taxon>
        <taxon>Loxocarpinae</taxon>
        <taxon>Dorcoceras</taxon>
    </lineage>
</organism>
<dbReference type="AlphaFoldDB" id="A0A2Z7A9C7"/>
<evidence type="ECO:0000313" key="1">
    <source>
        <dbReference type="EMBL" id="KZV18290.1"/>
    </source>
</evidence>
<protein>
    <submittedName>
        <fullName evidence="1">Uncharacterized protein</fullName>
    </submittedName>
</protein>
<sequence length="58" mass="6602">MHAHLETKDDDIYVIFDGPMKIVKSNTTVAITSRGPQMIEKPRIEWTATDKKRPTSTT</sequence>